<dbReference type="EMBL" id="BPLR01003563">
    <property type="protein sequence ID" value="GIX86098.1"/>
    <property type="molecule type" value="Genomic_DNA"/>
</dbReference>
<gene>
    <name evidence="1" type="ORF">CEXT_751731</name>
</gene>
<dbReference type="AlphaFoldDB" id="A0AAV4NN36"/>
<evidence type="ECO:0000313" key="2">
    <source>
        <dbReference type="Proteomes" id="UP001054945"/>
    </source>
</evidence>
<organism evidence="1 2">
    <name type="scientific">Caerostris extrusa</name>
    <name type="common">Bark spider</name>
    <name type="synonym">Caerostris bankana</name>
    <dbReference type="NCBI Taxonomy" id="172846"/>
    <lineage>
        <taxon>Eukaryota</taxon>
        <taxon>Metazoa</taxon>
        <taxon>Ecdysozoa</taxon>
        <taxon>Arthropoda</taxon>
        <taxon>Chelicerata</taxon>
        <taxon>Arachnida</taxon>
        <taxon>Araneae</taxon>
        <taxon>Araneomorphae</taxon>
        <taxon>Entelegynae</taxon>
        <taxon>Araneoidea</taxon>
        <taxon>Araneidae</taxon>
        <taxon>Caerostris</taxon>
    </lineage>
</organism>
<protein>
    <submittedName>
        <fullName evidence="1">Uncharacterized protein</fullName>
    </submittedName>
</protein>
<name>A0AAV4NN36_CAEEX</name>
<accession>A0AAV4NN36</accession>
<evidence type="ECO:0000313" key="1">
    <source>
        <dbReference type="EMBL" id="GIX86098.1"/>
    </source>
</evidence>
<comment type="caution">
    <text evidence="1">The sequence shown here is derived from an EMBL/GenBank/DDBJ whole genome shotgun (WGS) entry which is preliminary data.</text>
</comment>
<keyword evidence="2" id="KW-1185">Reference proteome</keyword>
<dbReference type="Proteomes" id="UP001054945">
    <property type="component" value="Unassembled WGS sequence"/>
</dbReference>
<reference evidence="1 2" key="1">
    <citation type="submission" date="2021-06" db="EMBL/GenBank/DDBJ databases">
        <title>Caerostris extrusa draft genome.</title>
        <authorList>
            <person name="Kono N."/>
            <person name="Arakawa K."/>
        </authorList>
    </citation>
    <scope>NUCLEOTIDE SEQUENCE [LARGE SCALE GENOMIC DNA]</scope>
</reference>
<sequence>MNASIIILRKREPSVGMAGHAKLIHSSNIPITSLNRTLIIIALLYLYGYSSHSYLTTRERAGVKFGSFGLRFFRLLLSVVIWECEQNVYCKDYGIQ</sequence>
<proteinExistence type="predicted"/>